<gene>
    <name evidence="1" type="ORF">PS1_0147</name>
</gene>
<dbReference type="EMBL" id="MN032614">
    <property type="protein sequence ID" value="QDJ96658.1"/>
    <property type="molecule type" value="Genomic_DNA"/>
</dbReference>
<keyword evidence="1" id="KW-0255">Endonuclease</keyword>
<dbReference type="Gene3D" id="3.90.75.20">
    <property type="match status" value="2"/>
</dbReference>
<dbReference type="SUPFAM" id="SSF54060">
    <property type="entry name" value="His-Me finger endonucleases"/>
    <property type="match status" value="1"/>
</dbReference>
<reference evidence="1" key="1">
    <citation type="submission" date="2019-06" db="EMBL/GenBank/DDBJ databases">
        <title>Complete genome sequence of Aeromonas hydrophila bacteriophage PS1.</title>
        <authorList>
            <person name="Rai S."/>
            <person name="Tyagi A."/>
            <person name="Kumar N."/>
            <person name="Singh N."/>
        </authorList>
    </citation>
    <scope>NUCLEOTIDE SEQUENCE [LARGE SCALE GENOMIC DNA]</scope>
</reference>
<sequence length="503" mass="58935">MDGALMVHLIFKEDVTEKRVEFLTSALEQSDNVRVYDYIQEQLKLDPEFVAYDYLEYWDGRADIHYIIDKYVIDTKGNYYLNNNGICSPLKDKENKWGKWVAINQKCEYFQTRRIVASMYVPKSDSILFIPYWKLDVKYKDGDSKNKNFDNLDWSEIKEGKDYLASLPKTLTEILGLKYDETMSYEERVQKRYNYVKEQLELDPNYEGWDVVEFISGGIYLKHLVCFNYLISTSGRVLTTDKDERGYKILTGTVGTDEYKFQNFRVNKDRHRCTIHRAVSSTFIYKPPHYQQKLNRLVVNHKDLDKLNNHFTNLEWCTTKENVRHRVLGYQATNIYFNTIFEGTVEIDCKYKGVKFKVFGGEGLESIGLGPNTLSGVFTKGYELSFGCSWKIINQEEADRLPDIPEFIKGKLLNDRSFMDYRIKPTKGTVVKDCEFKDLEFVIFGRREFVGSGFDQGSVGKAMKTDTLHQGCKWEFITRDEAELLPRGLTKEQMKTIITKRWP</sequence>
<dbReference type="Proteomes" id="UP000317703">
    <property type="component" value="Segment"/>
</dbReference>
<keyword evidence="1" id="KW-0540">Nuclease</keyword>
<dbReference type="GO" id="GO:0004519">
    <property type="term" value="F:endonuclease activity"/>
    <property type="evidence" value="ECO:0007669"/>
    <property type="project" value="UniProtKB-KW"/>
</dbReference>
<protein>
    <submittedName>
        <fullName evidence="1">HNH endonuclease</fullName>
    </submittedName>
</protein>
<accession>A0A514TUF5</accession>
<evidence type="ECO:0000313" key="1">
    <source>
        <dbReference type="EMBL" id="QDJ96658.1"/>
    </source>
</evidence>
<proteinExistence type="predicted"/>
<keyword evidence="2" id="KW-1185">Reference proteome</keyword>
<dbReference type="InterPro" id="IPR044925">
    <property type="entry name" value="His-Me_finger_sf"/>
</dbReference>
<keyword evidence="1" id="KW-0378">Hydrolase</keyword>
<name>A0A514TUF5_9CAUD</name>
<evidence type="ECO:0000313" key="2">
    <source>
        <dbReference type="Proteomes" id="UP000317703"/>
    </source>
</evidence>
<organism evidence="1 2">
    <name type="scientific">Aeromonas phage PS1</name>
    <dbReference type="NCBI Taxonomy" id="2591406"/>
    <lineage>
        <taxon>Viruses</taxon>
        <taxon>Duplodnaviria</taxon>
        <taxon>Heunggongvirae</taxon>
        <taxon>Uroviricota</taxon>
        <taxon>Caudoviricetes</taxon>
        <taxon>Chimalliviridae</taxon>
        <taxon>Ferozepurvirus</taxon>
        <taxon>Ferozepurvirus PS1</taxon>
    </lineage>
</organism>